<evidence type="ECO:0000259" key="4">
    <source>
        <dbReference type="Pfam" id="PF12971"/>
    </source>
</evidence>
<accession>A0AAD9GGL2</accession>
<sequence length="174" mass="20023">MIPRRISLLLSLLLPLAIDASINLLKQRAENEHDAVAATRGLIQRRLGDRFNDQISLRVLPPDSDGLDVFELGSDGQKIEIAANSASAMAYGLQWYLKSVVHTQTDWDNHKLQLPKVLPKVKQRVHHKRSSKFSYYQNVCTVSYSSWTWGWSQWEKHIDWMALNGTKIYLKSFM</sequence>
<protein>
    <submittedName>
        <fullName evidence="5">Alpha-N-acetylglucosaminidase</fullName>
    </submittedName>
</protein>
<organism evidence="5 6">
    <name type="scientific">Phytophthora citrophthora</name>
    <dbReference type="NCBI Taxonomy" id="4793"/>
    <lineage>
        <taxon>Eukaryota</taxon>
        <taxon>Sar</taxon>
        <taxon>Stramenopiles</taxon>
        <taxon>Oomycota</taxon>
        <taxon>Peronosporomycetes</taxon>
        <taxon>Peronosporales</taxon>
        <taxon>Peronosporaceae</taxon>
        <taxon>Phytophthora</taxon>
    </lineage>
</organism>
<evidence type="ECO:0000313" key="5">
    <source>
        <dbReference type="EMBL" id="KAK1938042.1"/>
    </source>
</evidence>
<dbReference type="PANTHER" id="PTHR12872">
    <property type="entry name" value="ALPHA-N-ACETYLGLUCOSAMINIDASE"/>
    <property type="match status" value="1"/>
</dbReference>
<dbReference type="InterPro" id="IPR024240">
    <property type="entry name" value="NAGLU_N"/>
</dbReference>
<keyword evidence="1" id="KW-0378">Hydrolase</keyword>
<proteinExistence type="predicted"/>
<dbReference type="InterPro" id="IPR024733">
    <property type="entry name" value="NAGLU_tim-barrel"/>
</dbReference>
<reference evidence="5" key="1">
    <citation type="submission" date="2023-08" db="EMBL/GenBank/DDBJ databases">
        <title>Reference Genome Resource for the Citrus Pathogen Phytophthora citrophthora.</title>
        <authorList>
            <person name="Moller H."/>
            <person name="Coetzee B."/>
            <person name="Rose L.J."/>
            <person name="Van Niekerk J.M."/>
        </authorList>
    </citation>
    <scope>NUCLEOTIDE SEQUENCE</scope>
    <source>
        <strain evidence="5">STE-U-9442</strain>
    </source>
</reference>
<dbReference type="Pfam" id="PF12971">
    <property type="entry name" value="NAGLU_N"/>
    <property type="match status" value="1"/>
</dbReference>
<dbReference type="Gene3D" id="3.30.379.10">
    <property type="entry name" value="Chitobiase/beta-hexosaminidase domain 2-like"/>
    <property type="match status" value="1"/>
</dbReference>
<dbReference type="InterPro" id="IPR029018">
    <property type="entry name" value="Hex-like_dom2"/>
</dbReference>
<dbReference type="AlphaFoldDB" id="A0AAD9GGL2"/>
<dbReference type="InterPro" id="IPR007781">
    <property type="entry name" value="NAGLU"/>
</dbReference>
<evidence type="ECO:0000256" key="1">
    <source>
        <dbReference type="ARBA" id="ARBA00022801"/>
    </source>
</evidence>
<gene>
    <name evidence="5" type="ORF">P3T76_009192</name>
</gene>
<evidence type="ECO:0000313" key="6">
    <source>
        <dbReference type="Proteomes" id="UP001259832"/>
    </source>
</evidence>
<name>A0AAD9GGL2_9STRA</name>
<evidence type="ECO:0000259" key="3">
    <source>
        <dbReference type="Pfam" id="PF05089"/>
    </source>
</evidence>
<dbReference type="Pfam" id="PF05089">
    <property type="entry name" value="NAGLU"/>
    <property type="match status" value="1"/>
</dbReference>
<feature type="signal peptide" evidence="2">
    <location>
        <begin position="1"/>
        <end position="20"/>
    </location>
</feature>
<feature type="domain" description="Alpha-N-acetylglucosaminidase tim-barrel" evidence="3">
    <location>
        <begin position="135"/>
        <end position="170"/>
    </location>
</feature>
<dbReference type="Proteomes" id="UP001259832">
    <property type="component" value="Unassembled WGS sequence"/>
</dbReference>
<keyword evidence="6" id="KW-1185">Reference proteome</keyword>
<dbReference type="Gene3D" id="3.20.20.80">
    <property type="entry name" value="Glycosidases"/>
    <property type="match status" value="1"/>
</dbReference>
<dbReference type="PANTHER" id="PTHR12872:SF1">
    <property type="entry name" value="ALPHA-N-ACETYLGLUCOSAMINIDASE"/>
    <property type="match status" value="1"/>
</dbReference>
<feature type="domain" description="Alpha-N-acetylglucosaminidase N-terminal" evidence="4">
    <location>
        <begin position="37"/>
        <end position="119"/>
    </location>
</feature>
<dbReference type="EMBL" id="JASMQC010000018">
    <property type="protein sequence ID" value="KAK1938042.1"/>
    <property type="molecule type" value="Genomic_DNA"/>
</dbReference>
<comment type="caution">
    <text evidence="5">The sequence shown here is derived from an EMBL/GenBank/DDBJ whole genome shotgun (WGS) entry which is preliminary data.</text>
</comment>
<keyword evidence="2" id="KW-0732">Signal</keyword>
<dbReference type="GO" id="GO:0016787">
    <property type="term" value="F:hydrolase activity"/>
    <property type="evidence" value="ECO:0007669"/>
    <property type="project" value="UniProtKB-KW"/>
</dbReference>
<feature type="chain" id="PRO_5041910116" evidence="2">
    <location>
        <begin position="21"/>
        <end position="174"/>
    </location>
</feature>
<evidence type="ECO:0000256" key="2">
    <source>
        <dbReference type="SAM" id="SignalP"/>
    </source>
</evidence>